<evidence type="ECO:0000256" key="4">
    <source>
        <dbReference type="SAM" id="MobiDB-lite"/>
    </source>
</evidence>
<accession>A0A9P0VZ39</accession>
<dbReference type="Gene3D" id="1.10.20.70">
    <property type="entry name" value="Transcription termination and cleavage factor, C-terminal domain"/>
    <property type="match status" value="1"/>
</dbReference>
<organism evidence="6 7">
    <name type="scientific">[Candida] railenensis</name>
    <dbReference type="NCBI Taxonomy" id="45579"/>
    <lineage>
        <taxon>Eukaryota</taxon>
        <taxon>Fungi</taxon>
        <taxon>Dikarya</taxon>
        <taxon>Ascomycota</taxon>
        <taxon>Saccharomycotina</taxon>
        <taxon>Pichiomycetes</taxon>
        <taxon>Debaryomycetaceae</taxon>
        <taxon>Kurtzmaniella</taxon>
    </lineage>
</organism>
<dbReference type="InterPro" id="IPR012677">
    <property type="entry name" value="Nucleotide-bd_a/b_plait_sf"/>
</dbReference>
<dbReference type="SMART" id="SM00360">
    <property type="entry name" value="RRM"/>
    <property type="match status" value="1"/>
</dbReference>
<feature type="region of interest" description="Disordered" evidence="4">
    <location>
        <begin position="118"/>
        <end position="229"/>
    </location>
</feature>
<dbReference type="PANTHER" id="PTHR45735:SF2">
    <property type="entry name" value="CLEAVAGE STIMULATION FACTOR SUBUNIT 2"/>
    <property type="match status" value="1"/>
</dbReference>
<evidence type="ECO:0000259" key="5">
    <source>
        <dbReference type="PROSITE" id="PS50102"/>
    </source>
</evidence>
<dbReference type="Pfam" id="PF14327">
    <property type="entry name" value="CSTF2_hinge"/>
    <property type="match status" value="1"/>
</dbReference>
<feature type="compositionally biased region" description="Low complexity" evidence="4">
    <location>
        <begin position="196"/>
        <end position="226"/>
    </location>
</feature>
<dbReference type="InterPro" id="IPR025742">
    <property type="entry name" value="CSTF2_hinge"/>
</dbReference>
<dbReference type="PANTHER" id="PTHR45735">
    <property type="entry name" value="CLEAVAGE STIMULATION FACTOR SUBUNIT 2"/>
    <property type="match status" value="1"/>
</dbReference>
<dbReference type="CDD" id="cd00590">
    <property type="entry name" value="RRM_SF"/>
    <property type="match status" value="1"/>
</dbReference>
<evidence type="ECO:0000256" key="3">
    <source>
        <dbReference type="PROSITE-ProRule" id="PRU00176"/>
    </source>
</evidence>
<dbReference type="Proteomes" id="UP000837801">
    <property type="component" value="Unassembled WGS sequence"/>
</dbReference>
<dbReference type="InterPro" id="IPR035979">
    <property type="entry name" value="RBD_domain_sf"/>
</dbReference>
<dbReference type="SUPFAM" id="SSF54928">
    <property type="entry name" value="RNA-binding domain, RBD"/>
    <property type="match status" value="1"/>
</dbReference>
<keyword evidence="7" id="KW-1185">Reference proteome</keyword>
<dbReference type="GO" id="GO:0005847">
    <property type="term" value="C:mRNA cleavage and polyadenylation specificity factor complex"/>
    <property type="evidence" value="ECO:0007669"/>
    <property type="project" value="TreeGrafter"/>
</dbReference>
<comment type="subcellular location">
    <subcellularLocation>
        <location evidence="1">Nucleus</location>
    </subcellularLocation>
</comment>
<dbReference type="EMBL" id="CAKXYY010000016">
    <property type="protein sequence ID" value="CAH2354467.1"/>
    <property type="molecule type" value="Genomic_DNA"/>
</dbReference>
<dbReference type="InterPro" id="IPR038192">
    <property type="entry name" value="CSTF_C_sf"/>
</dbReference>
<feature type="compositionally biased region" description="Low complexity" evidence="4">
    <location>
        <begin position="342"/>
        <end position="357"/>
    </location>
</feature>
<evidence type="ECO:0000313" key="6">
    <source>
        <dbReference type="EMBL" id="CAH2354467.1"/>
    </source>
</evidence>
<gene>
    <name evidence="6" type="ORF">CLIB1423_16S03378</name>
</gene>
<dbReference type="GO" id="GO:0003729">
    <property type="term" value="F:mRNA binding"/>
    <property type="evidence" value="ECO:0007669"/>
    <property type="project" value="TreeGrafter"/>
</dbReference>
<keyword evidence="2" id="KW-0539">Nucleus</keyword>
<reference evidence="6" key="1">
    <citation type="submission" date="2022-03" db="EMBL/GenBank/DDBJ databases">
        <authorList>
            <person name="Legras J.-L."/>
            <person name="Devillers H."/>
            <person name="Grondin C."/>
        </authorList>
    </citation>
    <scope>NUCLEOTIDE SEQUENCE</scope>
    <source>
        <strain evidence="6">CLIB 1423</strain>
    </source>
</reference>
<evidence type="ECO:0000256" key="1">
    <source>
        <dbReference type="ARBA" id="ARBA00004123"/>
    </source>
</evidence>
<dbReference type="OrthoDB" id="272703at2759"/>
<comment type="caution">
    <text evidence="6">The sequence shown here is derived from an EMBL/GenBank/DDBJ whole genome shotgun (WGS) entry which is preliminary data.</text>
</comment>
<feature type="domain" description="RRM" evidence="5">
    <location>
        <begin position="7"/>
        <end position="91"/>
    </location>
</feature>
<evidence type="ECO:0000256" key="2">
    <source>
        <dbReference type="ARBA" id="ARBA00023242"/>
    </source>
</evidence>
<dbReference type="AlphaFoldDB" id="A0A9P0VZ39"/>
<dbReference type="Pfam" id="PF00076">
    <property type="entry name" value="RRM_1"/>
    <property type="match status" value="1"/>
</dbReference>
<name>A0A9P0VZ39_9ASCO</name>
<dbReference type="PROSITE" id="PS50102">
    <property type="entry name" value="RRM"/>
    <property type="match status" value="1"/>
</dbReference>
<keyword evidence="3" id="KW-0694">RNA-binding</keyword>
<dbReference type="InterPro" id="IPR026896">
    <property type="entry name" value="CSTF_C"/>
</dbReference>
<dbReference type="Gene3D" id="3.30.70.330">
    <property type="match status" value="1"/>
</dbReference>
<dbReference type="InterPro" id="IPR000504">
    <property type="entry name" value="RRM_dom"/>
</dbReference>
<dbReference type="Pfam" id="PF14304">
    <property type="entry name" value="CSTF_C"/>
    <property type="match status" value="1"/>
</dbReference>
<feature type="compositionally biased region" description="Polar residues" evidence="4">
    <location>
        <begin position="178"/>
        <end position="187"/>
    </location>
</feature>
<feature type="region of interest" description="Disordered" evidence="4">
    <location>
        <begin position="332"/>
        <end position="403"/>
    </location>
</feature>
<proteinExistence type="predicted"/>
<feature type="compositionally biased region" description="Gly residues" evidence="4">
    <location>
        <begin position="128"/>
        <end position="141"/>
    </location>
</feature>
<protein>
    <recommendedName>
        <fullName evidence="5">RRM domain-containing protein</fullName>
    </recommendedName>
</protein>
<feature type="compositionally biased region" description="Polar residues" evidence="4">
    <location>
        <begin position="370"/>
        <end position="387"/>
    </location>
</feature>
<sequence>MSLGTSAVIYLGSIPYEWDENAVKAVVSGSGRVVDVRLGFDYAGKNKGFCFIEYATPQDAQNALRLLNQVQIAGNQGAGPIKRLRIELSKEGLRSNGQTDMKPVLNLDKRYLPPFVYVPPEMSSGDSNGPGTGGAQGGAPGFNGMPPAPIGLPQAPTAVPAPGAGLPNLPRIPPSLPQNPNMQQQRGGQFGYNKPQSPQIPQHAQMQQQPQIQQQPTAPQYQQGFQNTPTPPQIHNTSVTVSQMPTTLTAASQTLPQPNTLPFSTPDKINETLSKIPPVQLIELIANLKNILGSPNAARAVDVFQLSPDLASSAAQALLIMGLIDEDVIANSMKATPPPTDQQQQSNHYGQQQGQHQPTPPPPPSAQTYRSPQPNNRQPYGGTNSNFGIPPPPPQSNSKWPNLPQHTQAKLANMAPDQADLIAQVLSISPDQIVNLPPDKQTMITNIRSQYL</sequence>
<dbReference type="GO" id="GO:0031124">
    <property type="term" value="P:mRNA 3'-end processing"/>
    <property type="evidence" value="ECO:0007669"/>
    <property type="project" value="InterPro"/>
</dbReference>
<evidence type="ECO:0000313" key="7">
    <source>
        <dbReference type="Proteomes" id="UP000837801"/>
    </source>
</evidence>